<organism evidence="1 2">
    <name type="scientific">Pseudomonas shirazensis</name>
    <dbReference type="NCBI Taxonomy" id="2745494"/>
    <lineage>
        <taxon>Bacteria</taxon>
        <taxon>Pseudomonadati</taxon>
        <taxon>Pseudomonadota</taxon>
        <taxon>Gammaproteobacteria</taxon>
        <taxon>Pseudomonadales</taxon>
        <taxon>Pseudomonadaceae</taxon>
        <taxon>Pseudomonas</taxon>
    </lineage>
</organism>
<keyword evidence="2" id="KW-1185">Reference proteome</keyword>
<dbReference type="Pfam" id="PF10109">
    <property type="entry name" value="Phage_TAC_7"/>
    <property type="match status" value="1"/>
</dbReference>
<evidence type="ECO:0000313" key="1">
    <source>
        <dbReference type="EMBL" id="MEK2611115.1"/>
    </source>
</evidence>
<accession>A0ABU9A3E2</accession>
<protein>
    <submittedName>
        <fullName evidence="1">Phage tail assembly protein</fullName>
    </submittedName>
</protein>
<sequence>MKTEQTTVSIEAKALPQDDNAVELDTPVKRGESTIDSITLRKPSSGELRGIQLSDLLQMDVGALIKLVPRICPLTEAEVRAMDPADLVAIGVKVTGFLLQKRTKTDASLVA</sequence>
<reference evidence="1 2" key="1">
    <citation type="submission" date="2024-03" db="EMBL/GenBank/DDBJ databases">
        <title>Screening, Identification and Application of a Plant Lactobacillus Strain.</title>
        <authorList>
            <person name="Li Y.L."/>
        </authorList>
    </citation>
    <scope>NUCLEOTIDE SEQUENCE [LARGE SCALE GENOMIC DNA]</scope>
    <source>
        <strain evidence="1 2">JDB</strain>
    </source>
</reference>
<proteinExistence type="predicted"/>
<name>A0ABU9A3E2_9PSED</name>
<dbReference type="InterPro" id="IPR019289">
    <property type="entry name" value="Phage_tail_E/E"/>
</dbReference>
<dbReference type="Proteomes" id="UP001386972">
    <property type="component" value="Unassembled WGS sequence"/>
</dbReference>
<gene>
    <name evidence="1" type="ORF">WLF18_18575</name>
</gene>
<comment type="caution">
    <text evidence="1">The sequence shown here is derived from an EMBL/GenBank/DDBJ whole genome shotgun (WGS) entry which is preliminary data.</text>
</comment>
<dbReference type="RefSeq" id="WP_340612831.1">
    <property type="nucleotide sequence ID" value="NZ_JBBNAW010000020.1"/>
</dbReference>
<dbReference type="EMBL" id="JBBNAW010000020">
    <property type="protein sequence ID" value="MEK2611115.1"/>
    <property type="molecule type" value="Genomic_DNA"/>
</dbReference>
<evidence type="ECO:0000313" key="2">
    <source>
        <dbReference type="Proteomes" id="UP001386972"/>
    </source>
</evidence>